<organism evidence="9 10">
    <name type="scientific">Dinoponera quadriceps</name>
    <name type="common">South American ant</name>
    <dbReference type="NCBI Taxonomy" id="609295"/>
    <lineage>
        <taxon>Eukaryota</taxon>
        <taxon>Metazoa</taxon>
        <taxon>Ecdysozoa</taxon>
        <taxon>Arthropoda</taxon>
        <taxon>Hexapoda</taxon>
        <taxon>Insecta</taxon>
        <taxon>Pterygota</taxon>
        <taxon>Neoptera</taxon>
        <taxon>Endopterygota</taxon>
        <taxon>Hymenoptera</taxon>
        <taxon>Apocrita</taxon>
        <taxon>Aculeata</taxon>
        <taxon>Formicoidea</taxon>
        <taxon>Formicidae</taxon>
        <taxon>Ponerinae</taxon>
        <taxon>Ponerini</taxon>
        <taxon>Dinoponera</taxon>
    </lineage>
</organism>
<gene>
    <name evidence="10" type="primary">LOC106745030</name>
</gene>
<dbReference type="GO" id="GO:0005829">
    <property type="term" value="C:cytosol"/>
    <property type="evidence" value="ECO:0007669"/>
    <property type="project" value="TreeGrafter"/>
</dbReference>
<dbReference type="KEGG" id="dqu:106745030"/>
<evidence type="ECO:0000256" key="3">
    <source>
        <dbReference type="ARBA" id="ARBA00013646"/>
    </source>
</evidence>
<protein>
    <recommendedName>
        <fullName evidence="3">E3 ubiquitin-protein ligase E3D</fullName>
        <ecNumber evidence="2">2.3.2.26</ecNumber>
    </recommendedName>
    <alternativeName>
        <fullName evidence="6">HECT-type E3 ubiquitin transferase E3D</fullName>
    </alternativeName>
    <alternativeName>
        <fullName evidence="5">UbcH10-binding protein with a HECT-like domain</fullName>
    </alternativeName>
    <alternativeName>
        <fullName evidence="4">Ubiquitin-conjugating enzyme E2C-binding protein</fullName>
    </alternativeName>
</protein>
<name>A0A6P3XBW5_DINQU</name>
<dbReference type="GO" id="GO:0005634">
    <property type="term" value="C:nucleus"/>
    <property type="evidence" value="ECO:0007669"/>
    <property type="project" value="TreeGrafter"/>
</dbReference>
<dbReference type="GeneID" id="106745030"/>
<proteinExistence type="predicted"/>
<comment type="catalytic activity">
    <reaction evidence="1">
        <text>S-ubiquitinyl-[E2 ubiquitin-conjugating enzyme]-L-cysteine + [acceptor protein]-L-lysine = [E2 ubiquitin-conjugating enzyme]-L-cysteine + N(6)-ubiquitinyl-[acceptor protein]-L-lysine.</text>
        <dbReference type="EC" id="2.3.2.26"/>
    </reaction>
</comment>
<evidence type="ECO:0000256" key="2">
    <source>
        <dbReference type="ARBA" id="ARBA00012485"/>
    </source>
</evidence>
<dbReference type="GO" id="GO:0000209">
    <property type="term" value="P:protein polyubiquitination"/>
    <property type="evidence" value="ECO:0007669"/>
    <property type="project" value="TreeGrafter"/>
</dbReference>
<evidence type="ECO:0000256" key="1">
    <source>
        <dbReference type="ARBA" id="ARBA00000885"/>
    </source>
</evidence>
<evidence type="ECO:0000256" key="7">
    <source>
        <dbReference type="ARBA" id="ARBA00053831"/>
    </source>
</evidence>
<dbReference type="Pfam" id="PF09814">
    <property type="entry name" value="HECT_2"/>
    <property type="match status" value="1"/>
</dbReference>
<dbReference type="PANTHER" id="PTHR31531:SF2">
    <property type="entry name" value="E3 UBIQUITIN-PROTEIN LIGASE E3D"/>
    <property type="match status" value="1"/>
</dbReference>
<evidence type="ECO:0000256" key="6">
    <source>
        <dbReference type="ARBA" id="ARBA00032298"/>
    </source>
</evidence>
<sequence length="375" mass="42957">MELVTLELRPRLQSCNAFIAMKKNQDLKDIQVKLSESNIVLIFKDYSMNFLLPFIKIVPTSLSMLNVRNNWICFRLQTAPLKSVYGSFSTEVVTDSNKSTQLTSSSQPILGNIKLLFKASECIVSCACCKNVISRSIAFKRVLPLPDIQCSPDEWFCCKHSSDDVVKNIETEESDYLYGSYFALLHKNIFINSLHIDDKTLTCDKCFLHIGTLYSCDLFQIWNCSIDYKPQNDTLNTVNATDPLNDFLIFIKNSLTGVLGEEIILQTSLGKQTHYLLIKPMDHELNLITEETYNQNQIICNTDISISLQQKRVAKVLYKYDTNKIANTNNHWNVEYHKVGLPMIEAGLNHLLSSTKRLPHNYRNIADYFFGYIVL</sequence>
<dbReference type="GO" id="GO:0006513">
    <property type="term" value="P:protein monoubiquitination"/>
    <property type="evidence" value="ECO:0007669"/>
    <property type="project" value="TreeGrafter"/>
</dbReference>
<accession>A0A6P3XBW5</accession>
<reference evidence="10" key="1">
    <citation type="submission" date="2025-08" db="UniProtKB">
        <authorList>
            <consortium name="RefSeq"/>
        </authorList>
    </citation>
    <scope>IDENTIFICATION</scope>
</reference>
<evidence type="ECO:0000256" key="8">
    <source>
        <dbReference type="ARBA" id="ARBA00064185"/>
    </source>
</evidence>
<dbReference type="Proteomes" id="UP000515204">
    <property type="component" value="Unplaced"/>
</dbReference>
<dbReference type="RefSeq" id="XP_014475743.1">
    <property type="nucleotide sequence ID" value="XM_014620257.1"/>
</dbReference>
<dbReference type="GO" id="GO:0051865">
    <property type="term" value="P:protein autoubiquitination"/>
    <property type="evidence" value="ECO:0007669"/>
    <property type="project" value="TreeGrafter"/>
</dbReference>
<evidence type="ECO:0000256" key="4">
    <source>
        <dbReference type="ARBA" id="ARBA00029737"/>
    </source>
</evidence>
<keyword evidence="9" id="KW-1185">Reference proteome</keyword>
<evidence type="ECO:0000256" key="5">
    <source>
        <dbReference type="ARBA" id="ARBA00032234"/>
    </source>
</evidence>
<dbReference type="OrthoDB" id="10264956at2759"/>
<dbReference type="EC" id="2.3.2.26" evidence="2"/>
<dbReference type="InterPro" id="IPR019193">
    <property type="entry name" value="UBQ-conj_enz_E2-bd_prot"/>
</dbReference>
<evidence type="ECO:0000313" key="9">
    <source>
        <dbReference type="Proteomes" id="UP000515204"/>
    </source>
</evidence>
<dbReference type="GO" id="GO:0000151">
    <property type="term" value="C:ubiquitin ligase complex"/>
    <property type="evidence" value="ECO:0007669"/>
    <property type="project" value="TreeGrafter"/>
</dbReference>
<evidence type="ECO:0000313" key="10">
    <source>
        <dbReference type="RefSeq" id="XP_014475743.1"/>
    </source>
</evidence>
<dbReference type="GO" id="GO:0031624">
    <property type="term" value="F:ubiquitin conjugating enzyme binding"/>
    <property type="evidence" value="ECO:0007669"/>
    <property type="project" value="TreeGrafter"/>
</dbReference>
<comment type="subunit">
    <text evidence="8">Interacts with UBE2C/UbcH10 (E2 ubiquitin-conjugating enzyme). In vitro, interacts with cyclin-B.</text>
</comment>
<dbReference type="AlphaFoldDB" id="A0A6P3XBW5"/>
<comment type="function">
    <text evidence="7">E3 ubiquitin-protein ligase which accepts ubiquitin from specific E2 ubiquitin-conjugating enzymes, and transfers it to substrates, generally promoting their degradation by the proteasome. Independently of its E3 ubiquitin-protein ligase activity, acts as an inhibitor of CPSF3 endonuclease activity by blocking CPSF3 active site.</text>
</comment>
<dbReference type="PANTHER" id="PTHR31531">
    <property type="entry name" value="E3 UBIQUITIN-PROTEIN LIGASE E3D FAMILY MEMBER"/>
    <property type="match status" value="1"/>
</dbReference>
<dbReference type="GO" id="GO:0061630">
    <property type="term" value="F:ubiquitin protein ligase activity"/>
    <property type="evidence" value="ECO:0007669"/>
    <property type="project" value="UniProtKB-EC"/>
</dbReference>
<dbReference type="GO" id="GO:0043161">
    <property type="term" value="P:proteasome-mediated ubiquitin-dependent protein catabolic process"/>
    <property type="evidence" value="ECO:0007669"/>
    <property type="project" value="TreeGrafter"/>
</dbReference>
<dbReference type="GO" id="GO:0030332">
    <property type="term" value="F:cyclin binding"/>
    <property type="evidence" value="ECO:0007669"/>
    <property type="project" value="TreeGrafter"/>
</dbReference>